<protein>
    <submittedName>
        <fullName evidence="1">GT2D2 protein</fullName>
    </submittedName>
</protein>
<dbReference type="EMBL" id="JAANIC010004164">
    <property type="protein sequence ID" value="KAG5335552.1"/>
    <property type="molecule type" value="Genomic_DNA"/>
</dbReference>
<accession>A0A836FXR4</accession>
<sequence>MEEILSDTNTYAFVNKDPSKKLTRDLHTFLVRWKRDQFIDELTYRRLLTSDGVIPRAYGLIKIHKEDYSLRVIVSCINSPLYNFSLFLHNLISDVISIPKSSHLDYNKGIDIFEAVHQSLQKFDIYFSKTLIKSGQKFLSHQEFQNFLKDHNAIYTDVLVVSAEKCLEKLFAMRKEIFLFTREYNKCMTLFKNHLENNNLHFFPFKKQFNIIESLISQFNTRFNDFKTLRQDLILFENPLTVQIEEQSLGFQKEPCDLQCDISIKIRQEKGIEFLKILDVLCYPRLRPMDTSTRNVITEQLQGHDFDWYNVTFTISDKEHLQTELNHLKLTLQKNRHDKKDIIKKRANKNNRILNKHNIRTIFKSPKKIQFSWLREYIELNTNFRTLAKNEFEKNLFKLMNNVVFGKVARYGVEAMITKPNFRSRSVFSENLIAIEMRKLEVKFNKTDTDSLIYKGYEKGKRQSNIVARSIMFEDYTWCLNDAIEMMRRQSNIRSKLHEVDTISEKKKSL</sequence>
<dbReference type="AlphaFoldDB" id="A0A836FXR4"/>
<comment type="caution">
    <text evidence="1">The sequence shown here is derived from an EMBL/GenBank/DDBJ whole genome shotgun (WGS) entry which is preliminary data.</text>
</comment>
<dbReference type="Proteomes" id="UP000669903">
    <property type="component" value="Unassembled WGS sequence"/>
</dbReference>
<dbReference type="SUPFAM" id="SSF56672">
    <property type="entry name" value="DNA/RNA polymerases"/>
    <property type="match status" value="1"/>
</dbReference>
<feature type="non-terminal residue" evidence="1">
    <location>
        <position position="510"/>
    </location>
</feature>
<name>A0A836FXR4_9HYME</name>
<reference evidence="1" key="1">
    <citation type="submission" date="2020-03" db="EMBL/GenBank/DDBJ databases">
        <title>Relaxed selection underlies rapid genomic changes in the transitions from sociality to social parasitism in ants.</title>
        <authorList>
            <person name="Bi X."/>
        </authorList>
    </citation>
    <scope>NUCLEOTIDE SEQUENCE</scope>
    <source>
        <strain evidence="1">BGI-DK2014a</strain>
        <tissue evidence="1">Whole body</tissue>
    </source>
</reference>
<gene>
    <name evidence="1" type="primary">Gtf2ird2_0</name>
    <name evidence="1" type="ORF">G6Z76_0009813</name>
</gene>
<dbReference type="InterPro" id="IPR043502">
    <property type="entry name" value="DNA/RNA_pol_sf"/>
</dbReference>
<evidence type="ECO:0000313" key="1">
    <source>
        <dbReference type="EMBL" id="KAG5335552.1"/>
    </source>
</evidence>
<organism evidence="1 2">
    <name type="scientific">Acromyrmex charruanus</name>
    <dbReference type="NCBI Taxonomy" id="2715315"/>
    <lineage>
        <taxon>Eukaryota</taxon>
        <taxon>Metazoa</taxon>
        <taxon>Ecdysozoa</taxon>
        <taxon>Arthropoda</taxon>
        <taxon>Hexapoda</taxon>
        <taxon>Insecta</taxon>
        <taxon>Pterygota</taxon>
        <taxon>Neoptera</taxon>
        <taxon>Endopterygota</taxon>
        <taxon>Hymenoptera</taxon>
        <taxon>Apocrita</taxon>
        <taxon>Aculeata</taxon>
        <taxon>Formicoidea</taxon>
        <taxon>Formicidae</taxon>
        <taxon>Myrmicinae</taxon>
        <taxon>Acromyrmex</taxon>
    </lineage>
</organism>
<keyword evidence="2" id="KW-1185">Reference proteome</keyword>
<dbReference type="GO" id="GO:0071897">
    <property type="term" value="P:DNA biosynthetic process"/>
    <property type="evidence" value="ECO:0007669"/>
    <property type="project" value="UniProtKB-ARBA"/>
</dbReference>
<proteinExistence type="predicted"/>
<feature type="non-terminal residue" evidence="1">
    <location>
        <position position="1"/>
    </location>
</feature>
<evidence type="ECO:0000313" key="2">
    <source>
        <dbReference type="Proteomes" id="UP000669903"/>
    </source>
</evidence>